<dbReference type="EMBL" id="JAJHUN010000010">
    <property type="protein sequence ID" value="KAJ4147451.1"/>
    <property type="molecule type" value="Genomic_DNA"/>
</dbReference>
<organism evidence="3 4">
    <name type="scientific">Akanthomyces muscarius</name>
    <name type="common">Entomopathogenic fungus</name>
    <name type="synonym">Lecanicillium muscarium</name>
    <dbReference type="NCBI Taxonomy" id="2231603"/>
    <lineage>
        <taxon>Eukaryota</taxon>
        <taxon>Fungi</taxon>
        <taxon>Dikarya</taxon>
        <taxon>Ascomycota</taxon>
        <taxon>Pezizomycotina</taxon>
        <taxon>Sordariomycetes</taxon>
        <taxon>Hypocreomycetidae</taxon>
        <taxon>Hypocreales</taxon>
        <taxon>Cordycipitaceae</taxon>
        <taxon>Akanthomyces</taxon>
    </lineage>
</organism>
<protein>
    <submittedName>
        <fullName evidence="3">Uncharacterized protein</fullName>
    </submittedName>
</protein>
<evidence type="ECO:0000313" key="3">
    <source>
        <dbReference type="EMBL" id="KAJ4147451.1"/>
    </source>
</evidence>
<feature type="signal peptide" evidence="2">
    <location>
        <begin position="1"/>
        <end position="21"/>
    </location>
</feature>
<dbReference type="AlphaFoldDB" id="A0A9W8Q8N6"/>
<proteinExistence type="predicted"/>
<gene>
    <name evidence="3" type="ORF">LMH87_001968</name>
</gene>
<feature type="compositionally biased region" description="Pro residues" evidence="1">
    <location>
        <begin position="49"/>
        <end position="60"/>
    </location>
</feature>
<feature type="region of interest" description="Disordered" evidence="1">
    <location>
        <begin position="37"/>
        <end position="66"/>
    </location>
</feature>
<dbReference type="Proteomes" id="UP001144673">
    <property type="component" value="Chromosome 3"/>
</dbReference>
<evidence type="ECO:0000256" key="2">
    <source>
        <dbReference type="SAM" id="SignalP"/>
    </source>
</evidence>
<dbReference type="KEGG" id="amus:LMH87_001968"/>
<accession>A0A9W8Q8N6</accession>
<reference evidence="3" key="1">
    <citation type="journal article" date="2023" name="Access Microbiol">
        <title>De-novo genome assembly for Akanthomyces muscarius, a biocontrol agent of insect agricultural pests.</title>
        <authorList>
            <person name="Erdos Z."/>
            <person name="Studholme D.J."/>
            <person name="Raymond B."/>
            <person name="Sharma M."/>
        </authorList>
    </citation>
    <scope>NUCLEOTIDE SEQUENCE</scope>
    <source>
        <strain evidence="3">Ve6</strain>
    </source>
</reference>
<dbReference type="GeneID" id="80889127"/>
<comment type="caution">
    <text evidence="3">The sequence shown here is derived from an EMBL/GenBank/DDBJ whole genome shotgun (WGS) entry which is preliminary data.</text>
</comment>
<sequence length="103" mass="10961">MMLAIKSIAAMALVLVSAALAAPGNINRGETLTVDMGAPLPTTLLTDSGPPPPPPPPPEPTTAQPPEDIWGMWAELLKFRESAKHRRRHNRADSASPSFELDG</sequence>
<feature type="region of interest" description="Disordered" evidence="1">
    <location>
        <begin position="82"/>
        <end position="103"/>
    </location>
</feature>
<feature type="chain" id="PRO_5040886575" evidence="2">
    <location>
        <begin position="22"/>
        <end position="103"/>
    </location>
</feature>
<name>A0A9W8Q8N6_AKAMU</name>
<evidence type="ECO:0000256" key="1">
    <source>
        <dbReference type="SAM" id="MobiDB-lite"/>
    </source>
</evidence>
<keyword evidence="2" id="KW-0732">Signal</keyword>
<feature type="compositionally biased region" description="Low complexity" evidence="1">
    <location>
        <begin position="39"/>
        <end position="48"/>
    </location>
</feature>
<evidence type="ECO:0000313" key="4">
    <source>
        <dbReference type="Proteomes" id="UP001144673"/>
    </source>
</evidence>
<keyword evidence="4" id="KW-1185">Reference proteome</keyword>
<dbReference type="RefSeq" id="XP_056050392.1">
    <property type="nucleotide sequence ID" value="XM_056193345.1"/>
</dbReference>